<keyword evidence="8" id="KW-0050">Antiport</keyword>
<feature type="transmembrane region" description="Helical" evidence="9">
    <location>
        <begin position="34"/>
        <end position="54"/>
    </location>
</feature>
<dbReference type="STRING" id="1499687.BN1080_00522"/>
<dbReference type="RefSeq" id="WP_052650254.1">
    <property type="nucleotide sequence ID" value="NZ_CCXS01000001.1"/>
</dbReference>
<proteinExistence type="inferred from homology"/>
<dbReference type="InterPro" id="IPR007208">
    <property type="entry name" value="MrpF/PhaF-like"/>
</dbReference>
<protein>
    <submittedName>
        <fullName evidence="10">Na(+)/H(+) antiporter subunit F</fullName>
    </submittedName>
</protein>
<gene>
    <name evidence="10" type="primary">mrpF_1</name>
    <name evidence="10" type="ORF">BN1080_00522</name>
</gene>
<evidence type="ECO:0000256" key="4">
    <source>
        <dbReference type="ARBA" id="ARBA00022475"/>
    </source>
</evidence>
<evidence type="ECO:0000256" key="7">
    <source>
        <dbReference type="ARBA" id="ARBA00023136"/>
    </source>
</evidence>
<feature type="transmembrane region" description="Helical" evidence="9">
    <location>
        <begin position="6"/>
        <end position="22"/>
    </location>
</feature>
<keyword evidence="6 9" id="KW-1133">Transmembrane helix</keyword>
<evidence type="ECO:0000256" key="8">
    <source>
        <dbReference type="PIRNR" id="PIRNR028784"/>
    </source>
</evidence>
<dbReference type="OrthoDB" id="9799958at2"/>
<keyword evidence="4 8" id="KW-1003">Cell membrane</keyword>
<comment type="subcellular location">
    <subcellularLocation>
        <location evidence="1 8">Cell membrane</location>
        <topology evidence="1 8">Multi-pass membrane protein</topology>
    </subcellularLocation>
</comment>
<dbReference type="PANTHER" id="PTHR34702">
    <property type="entry name" value="NA(+)/H(+) ANTIPORTER SUBUNIT F1"/>
    <property type="match status" value="1"/>
</dbReference>
<dbReference type="PIRSF" id="PIRSF028784">
    <property type="entry name" value="MrpF"/>
    <property type="match status" value="1"/>
</dbReference>
<evidence type="ECO:0000256" key="2">
    <source>
        <dbReference type="ARBA" id="ARBA00009212"/>
    </source>
</evidence>
<dbReference type="Proteomes" id="UP000043699">
    <property type="component" value="Unassembled WGS sequence"/>
</dbReference>
<organism evidence="10 11">
    <name type="scientific">Planococcus massiliensis</name>
    <dbReference type="NCBI Taxonomy" id="1499687"/>
    <lineage>
        <taxon>Bacteria</taxon>
        <taxon>Bacillati</taxon>
        <taxon>Bacillota</taxon>
        <taxon>Bacilli</taxon>
        <taxon>Bacillales</taxon>
        <taxon>Caryophanaceae</taxon>
        <taxon>Planococcus</taxon>
    </lineage>
</organism>
<evidence type="ECO:0000313" key="11">
    <source>
        <dbReference type="Proteomes" id="UP000043699"/>
    </source>
</evidence>
<keyword evidence="3 8" id="KW-0813">Transport</keyword>
<keyword evidence="8" id="KW-0406">Ion transport</keyword>
<dbReference type="EMBL" id="CCXS01000001">
    <property type="protein sequence ID" value="CEG21609.1"/>
    <property type="molecule type" value="Genomic_DNA"/>
</dbReference>
<evidence type="ECO:0000256" key="1">
    <source>
        <dbReference type="ARBA" id="ARBA00004651"/>
    </source>
</evidence>
<keyword evidence="11" id="KW-1185">Reference proteome</keyword>
<evidence type="ECO:0000256" key="9">
    <source>
        <dbReference type="SAM" id="Phobius"/>
    </source>
</evidence>
<accession>A0A098EH37</accession>
<keyword evidence="5 9" id="KW-0812">Transmembrane</keyword>
<evidence type="ECO:0000313" key="10">
    <source>
        <dbReference type="EMBL" id="CEG21609.1"/>
    </source>
</evidence>
<name>A0A098EH37_9BACL</name>
<reference evidence="10 11" key="1">
    <citation type="submission" date="2014-09" db="EMBL/GenBank/DDBJ databases">
        <authorList>
            <person name="Urmite Genomes Urmite Genomes"/>
        </authorList>
    </citation>
    <scope>NUCLEOTIDE SEQUENCE [LARGE SCALE GENOMIC DNA]</scope>
    <source>
        <strain evidence="10 11">ES2</strain>
    </source>
</reference>
<dbReference type="PANTHER" id="PTHR34702:SF1">
    <property type="entry name" value="NA(+)_H(+) ANTIPORTER SUBUNIT F"/>
    <property type="match status" value="1"/>
</dbReference>
<comment type="similarity">
    <text evidence="2 8">Belongs to the CPA3 antiporters (TC 2.A.63) subunit F family.</text>
</comment>
<feature type="transmembrane region" description="Helical" evidence="9">
    <location>
        <begin position="60"/>
        <end position="82"/>
    </location>
</feature>
<dbReference type="Pfam" id="PF04066">
    <property type="entry name" value="MrpF_PhaF"/>
    <property type="match status" value="1"/>
</dbReference>
<evidence type="ECO:0000256" key="6">
    <source>
        <dbReference type="ARBA" id="ARBA00022989"/>
    </source>
</evidence>
<evidence type="ECO:0000256" key="5">
    <source>
        <dbReference type="ARBA" id="ARBA00022692"/>
    </source>
</evidence>
<keyword evidence="7 8" id="KW-0472">Membrane</keyword>
<dbReference type="GO" id="GO:0005886">
    <property type="term" value="C:plasma membrane"/>
    <property type="evidence" value="ECO:0007669"/>
    <property type="project" value="UniProtKB-SubCell"/>
</dbReference>
<dbReference type="NCBIfam" id="NF009248">
    <property type="entry name" value="PRK12600.1"/>
    <property type="match status" value="1"/>
</dbReference>
<dbReference type="GO" id="GO:0015385">
    <property type="term" value="F:sodium:proton antiporter activity"/>
    <property type="evidence" value="ECO:0007669"/>
    <property type="project" value="TreeGrafter"/>
</dbReference>
<evidence type="ECO:0000256" key="3">
    <source>
        <dbReference type="ARBA" id="ARBA00022448"/>
    </source>
</evidence>
<sequence length="94" mass="10281">MIQIILTIALSLFCLAILLALYRIIIGPSMPDRVVALDMIGVNLISGVAVFSVVLHTHAFLEVILIVGILAFISTLALARFVERGDIVEHKRNN</sequence>
<dbReference type="AlphaFoldDB" id="A0A098EH37"/>